<accession>A0A9D2MU84</accession>
<dbReference type="Proteomes" id="UP000886883">
    <property type="component" value="Unassembled WGS sequence"/>
</dbReference>
<name>A0A9D2MU84_9FIRM</name>
<evidence type="ECO:0000313" key="2">
    <source>
        <dbReference type="Proteomes" id="UP000886883"/>
    </source>
</evidence>
<evidence type="ECO:0000313" key="1">
    <source>
        <dbReference type="EMBL" id="HJB91750.1"/>
    </source>
</evidence>
<comment type="caution">
    <text evidence="1">The sequence shown here is derived from an EMBL/GenBank/DDBJ whole genome shotgun (WGS) entry which is preliminary data.</text>
</comment>
<sequence>MKANPVLLQKKYARIIELFSKKEGISLNNALDFFYRSKLYPLISEGVSDLHCMSDEYLAEELISEYKK</sequence>
<dbReference type="AlphaFoldDB" id="A0A9D2MU84"/>
<reference evidence="1" key="1">
    <citation type="journal article" date="2021" name="PeerJ">
        <title>Extensive microbial diversity within the chicken gut microbiome revealed by metagenomics and culture.</title>
        <authorList>
            <person name="Gilroy R."/>
            <person name="Ravi A."/>
            <person name="Getino M."/>
            <person name="Pursley I."/>
            <person name="Horton D.L."/>
            <person name="Alikhan N.F."/>
            <person name="Baker D."/>
            <person name="Gharbi K."/>
            <person name="Hall N."/>
            <person name="Watson M."/>
            <person name="Adriaenssens E.M."/>
            <person name="Foster-Nyarko E."/>
            <person name="Jarju S."/>
            <person name="Secka A."/>
            <person name="Antonio M."/>
            <person name="Oren A."/>
            <person name="Chaudhuri R.R."/>
            <person name="La Ragione R."/>
            <person name="Hildebrand F."/>
            <person name="Pallen M.J."/>
        </authorList>
    </citation>
    <scope>NUCLEOTIDE SEQUENCE</scope>
    <source>
        <strain evidence="1">USAMLcec3-2134</strain>
    </source>
</reference>
<dbReference type="EMBL" id="DWXE01000039">
    <property type="protein sequence ID" value="HJB91750.1"/>
    <property type="molecule type" value="Genomic_DNA"/>
</dbReference>
<gene>
    <name evidence="1" type="ORF">H9763_09860</name>
</gene>
<organism evidence="1 2">
    <name type="scientific">Candidatus Eisenbergiella merdigallinarum</name>
    <dbReference type="NCBI Taxonomy" id="2838552"/>
    <lineage>
        <taxon>Bacteria</taxon>
        <taxon>Bacillati</taxon>
        <taxon>Bacillota</taxon>
        <taxon>Clostridia</taxon>
        <taxon>Lachnospirales</taxon>
        <taxon>Lachnospiraceae</taxon>
        <taxon>Eisenbergiella</taxon>
    </lineage>
</organism>
<reference evidence="1" key="2">
    <citation type="submission" date="2021-04" db="EMBL/GenBank/DDBJ databases">
        <authorList>
            <person name="Gilroy R."/>
        </authorList>
    </citation>
    <scope>NUCLEOTIDE SEQUENCE</scope>
    <source>
        <strain evidence="1">USAMLcec3-2134</strain>
    </source>
</reference>
<protein>
    <submittedName>
        <fullName evidence="1">DUF3791 domain-containing protein</fullName>
    </submittedName>
</protein>
<proteinExistence type="predicted"/>